<dbReference type="SMART" id="SM00399">
    <property type="entry name" value="ZnF_C4"/>
    <property type="match status" value="1"/>
</dbReference>
<dbReference type="Gene3D" id="1.10.565.10">
    <property type="entry name" value="Retinoid X Receptor"/>
    <property type="match status" value="1"/>
</dbReference>
<evidence type="ECO:0000256" key="8">
    <source>
        <dbReference type="ARBA" id="ARBA00023242"/>
    </source>
</evidence>
<evidence type="ECO:0000256" key="2">
    <source>
        <dbReference type="ARBA" id="ARBA00022771"/>
    </source>
</evidence>
<protein>
    <submittedName>
        <fullName evidence="13">Uncharacterized protein</fullName>
    </submittedName>
</protein>
<reference evidence="13 14" key="1">
    <citation type="submission" date="2024-02" db="EMBL/GenBank/DDBJ databases">
        <title>Chromosome-scale genome assembly of the rough periwinkle Littorina saxatilis.</title>
        <authorList>
            <person name="De Jode A."/>
            <person name="Faria R."/>
            <person name="Formenti G."/>
            <person name="Sims Y."/>
            <person name="Smith T.P."/>
            <person name="Tracey A."/>
            <person name="Wood J.M.D."/>
            <person name="Zagrodzka Z.B."/>
            <person name="Johannesson K."/>
            <person name="Butlin R.K."/>
            <person name="Leder E.H."/>
        </authorList>
    </citation>
    <scope>NUCLEOTIDE SEQUENCE [LARGE SCALE GENOMIC DNA]</scope>
    <source>
        <strain evidence="13">Snail1</strain>
        <tissue evidence="13">Muscle</tissue>
    </source>
</reference>
<dbReference type="EMBL" id="JBAMIC010000003">
    <property type="protein sequence ID" value="KAK7110570.1"/>
    <property type="molecule type" value="Genomic_DNA"/>
</dbReference>
<dbReference type="GO" id="GO:0030154">
    <property type="term" value="P:cell differentiation"/>
    <property type="evidence" value="ECO:0007669"/>
    <property type="project" value="TreeGrafter"/>
</dbReference>
<keyword evidence="3 9" id="KW-0862">Zinc</keyword>
<evidence type="ECO:0000256" key="10">
    <source>
        <dbReference type="SAM" id="MobiDB-lite"/>
    </source>
</evidence>
<proteinExistence type="inferred from homology"/>
<dbReference type="InterPro" id="IPR000536">
    <property type="entry name" value="Nucl_hrmn_rcpt_lig-bd"/>
</dbReference>
<feature type="compositionally biased region" description="Polar residues" evidence="10">
    <location>
        <begin position="242"/>
        <end position="265"/>
    </location>
</feature>
<feature type="domain" description="Nuclear receptor" evidence="11">
    <location>
        <begin position="69"/>
        <end position="145"/>
    </location>
</feature>
<dbReference type="Gene3D" id="3.30.50.10">
    <property type="entry name" value="Erythroid Transcription Factor GATA-1, subunit A"/>
    <property type="match status" value="1"/>
</dbReference>
<comment type="subcellular location">
    <subcellularLocation>
        <location evidence="9">Nucleus</location>
    </subcellularLocation>
</comment>
<dbReference type="GO" id="GO:0045944">
    <property type="term" value="P:positive regulation of transcription by RNA polymerase II"/>
    <property type="evidence" value="ECO:0007669"/>
    <property type="project" value="TreeGrafter"/>
</dbReference>
<dbReference type="SMART" id="SM00430">
    <property type="entry name" value="HOLI"/>
    <property type="match status" value="1"/>
</dbReference>
<dbReference type="PROSITE" id="PS51843">
    <property type="entry name" value="NR_LBD"/>
    <property type="match status" value="1"/>
</dbReference>
<dbReference type="GO" id="GO:0000978">
    <property type="term" value="F:RNA polymerase II cis-regulatory region sequence-specific DNA binding"/>
    <property type="evidence" value="ECO:0007669"/>
    <property type="project" value="TreeGrafter"/>
</dbReference>
<evidence type="ECO:0000259" key="11">
    <source>
        <dbReference type="PROSITE" id="PS51030"/>
    </source>
</evidence>
<dbReference type="PROSITE" id="PS51030">
    <property type="entry name" value="NUCLEAR_REC_DBD_2"/>
    <property type="match status" value="1"/>
</dbReference>
<feature type="domain" description="NR LBD" evidence="12">
    <location>
        <begin position="442"/>
        <end position="669"/>
    </location>
</feature>
<evidence type="ECO:0000256" key="9">
    <source>
        <dbReference type="RuleBase" id="RU004334"/>
    </source>
</evidence>
<feature type="compositionally biased region" description="Polar residues" evidence="10">
    <location>
        <begin position="293"/>
        <end position="304"/>
    </location>
</feature>
<dbReference type="GO" id="GO:0004879">
    <property type="term" value="F:nuclear receptor activity"/>
    <property type="evidence" value="ECO:0007669"/>
    <property type="project" value="TreeGrafter"/>
</dbReference>
<dbReference type="AlphaFoldDB" id="A0AAN9GKZ6"/>
<feature type="region of interest" description="Disordered" evidence="10">
    <location>
        <begin position="177"/>
        <end position="200"/>
    </location>
</feature>
<keyword evidence="1 9" id="KW-0479">Metal-binding</keyword>
<feature type="region of interest" description="Disordered" evidence="10">
    <location>
        <begin position="291"/>
        <end position="335"/>
    </location>
</feature>
<dbReference type="Pfam" id="PF00104">
    <property type="entry name" value="Hormone_recep"/>
    <property type="match status" value="1"/>
</dbReference>
<dbReference type="SUPFAM" id="SSF57716">
    <property type="entry name" value="Glucocorticoid receptor-like (DNA-binding domain)"/>
    <property type="match status" value="1"/>
</dbReference>
<dbReference type="PRINTS" id="PR00047">
    <property type="entry name" value="STROIDFINGER"/>
</dbReference>
<keyword evidence="6 9" id="KW-0804">Transcription</keyword>
<dbReference type="Proteomes" id="UP001374579">
    <property type="component" value="Unassembled WGS sequence"/>
</dbReference>
<dbReference type="GO" id="GO:0005634">
    <property type="term" value="C:nucleus"/>
    <property type="evidence" value="ECO:0007669"/>
    <property type="project" value="UniProtKB-SubCell"/>
</dbReference>
<dbReference type="InterPro" id="IPR001628">
    <property type="entry name" value="Znf_hrmn_rcpt"/>
</dbReference>
<keyword evidence="4 9" id="KW-0805">Transcription regulation</keyword>
<organism evidence="13 14">
    <name type="scientific">Littorina saxatilis</name>
    <dbReference type="NCBI Taxonomy" id="31220"/>
    <lineage>
        <taxon>Eukaryota</taxon>
        <taxon>Metazoa</taxon>
        <taxon>Spiralia</taxon>
        <taxon>Lophotrochozoa</taxon>
        <taxon>Mollusca</taxon>
        <taxon>Gastropoda</taxon>
        <taxon>Caenogastropoda</taxon>
        <taxon>Littorinimorpha</taxon>
        <taxon>Littorinoidea</taxon>
        <taxon>Littorinidae</taxon>
        <taxon>Littorina</taxon>
    </lineage>
</organism>
<name>A0AAN9GKZ6_9CAEN</name>
<dbReference type="SUPFAM" id="SSF48508">
    <property type="entry name" value="Nuclear receptor ligand-binding domain"/>
    <property type="match status" value="1"/>
</dbReference>
<dbReference type="PANTHER" id="PTHR24082">
    <property type="entry name" value="NUCLEAR HORMONE RECEPTOR"/>
    <property type="match status" value="1"/>
</dbReference>
<dbReference type="InterPro" id="IPR050234">
    <property type="entry name" value="Nuclear_hormone_rcpt_NR1"/>
</dbReference>
<evidence type="ECO:0000256" key="3">
    <source>
        <dbReference type="ARBA" id="ARBA00022833"/>
    </source>
</evidence>
<keyword evidence="2 9" id="KW-0863">Zinc-finger</keyword>
<dbReference type="GO" id="GO:0008270">
    <property type="term" value="F:zinc ion binding"/>
    <property type="evidence" value="ECO:0007669"/>
    <property type="project" value="UniProtKB-KW"/>
</dbReference>
<keyword evidence="8 9" id="KW-0539">Nucleus</keyword>
<evidence type="ECO:0000256" key="1">
    <source>
        <dbReference type="ARBA" id="ARBA00022723"/>
    </source>
</evidence>
<feature type="compositionally biased region" description="Low complexity" evidence="10">
    <location>
        <begin position="324"/>
        <end position="335"/>
    </location>
</feature>
<comment type="caution">
    <text evidence="13">The sequence shown here is derived from an EMBL/GenBank/DDBJ whole genome shotgun (WGS) entry which is preliminary data.</text>
</comment>
<dbReference type="PANTHER" id="PTHR24082:SF283">
    <property type="entry name" value="NUCLEAR HORMONE RECEPTOR HR96"/>
    <property type="match status" value="1"/>
</dbReference>
<evidence type="ECO:0000259" key="12">
    <source>
        <dbReference type="PROSITE" id="PS51843"/>
    </source>
</evidence>
<feature type="region of interest" description="Disordered" evidence="10">
    <location>
        <begin position="351"/>
        <end position="415"/>
    </location>
</feature>
<comment type="similarity">
    <text evidence="9">Belongs to the nuclear hormone receptor family.</text>
</comment>
<evidence type="ECO:0000256" key="7">
    <source>
        <dbReference type="ARBA" id="ARBA00023170"/>
    </source>
</evidence>
<evidence type="ECO:0000256" key="6">
    <source>
        <dbReference type="ARBA" id="ARBA00023163"/>
    </source>
</evidence>
<dbReference type="Pfam" id="PF00105">
    <property type="entry name" value="zf-C4"/>
    <property type="match status" value="1"/>
</dbReference>
<dbReference type="InterPro" id="IPR035500">
    <property type="entry name" value="NHR-like_dom_sf"/>
</dbReference>
<sequence length="669" mass="74417">MEPIEPGNDDKSDVCPEDFLVYGRQPGGGNDAIPDVTYFLTPGNTETPGPGQPCRAQDGKRTKRRVPRERICWVCGDRAIAHNFGALTCETCKAFFRRNAHRAKEIPQCNFDSNCNISKNTRRFCTACRMKKCFVVGMDPSLILDEEEKKAMKARRRVKQKLREKLHNQVVSSTSVLSPQVVSSSTTPIDQPTPISSPRAAAERQDCLGALPYFFTTTDTHDPMNTLFADSTRDDQDPPVQQHASNISTFQESRTNTPTSSDARSQTQLLSSLCMSPISAAISAFYSEDSLKHASSSGPQSVAASPNLAGPAATTSTPRSGFKSEQSPATASSSQSAYSSYLTASDGTQQPCVASDQVQSTNHQSSEVFGQSSTATTPRQGSLGSFSQRCSDQSSPAPNPHSASIQGSGLDQPTLAQGRGFRHVEREELPWDIQMYWRLTTEERSLLTQLTSAYTNIQIVQPPPEQPENFHPEQQPLCVDNLIYILDATLRKCVNFAKTVEDFRQLREADQIACLKASALETYTLRSTALFIIERNAWHTFKGDMQLADLQAKFQDHTSIQFFADYCTALKSVAKTNTTLYALLHCLTLFTVRGARLEDRQQVSALKDKYLLLLKHYLESEFSYSHAGRYLVELMALLEDMHNLRHKVMGFYKQFSSFFRPLVAEFFTA</sequence>
<dbReference type="PROSITE" id="PS00031">
    <property type="entry name" value="NUCLEAR_REC_DBD_1"/>
    <property type="match status" value="1"/>
</dbReference>
<keyword evidence="5 9" id="KW-0238">DNA-binding</keyword>
<evidence type="ECO:0000256" key="4">
    <source>
        <dbReference type="ARBA" id="ARBA00023015"/>
    </source>
</evidence>
<accession>A0AAN9GKZ6</accession>
<gene>
    <name evidence="13" type="ORF">V1264_014419</name>
</gene>
<dbReference type="InterPro" id="IPR013088">
    <property type="entry name" value="Znf_NHR/GATA"/>
</dbReference>
<feature type="compositionally biased region" description="Polar residues" evidence="10">
    <location>
        <begin position="177"/>
        <end position="196"/>
    </location>
</feature>
<evidence type="ECO:0000313" key="13">
    <source>
        <dbReference type="EMBL" id="KAK7110570.1"/>
    </source>
</evidence>
<dbReference type="GO" id="GO:0000122">
    <property type="term" value="P:negative regulation of transcription by RNA polymerase II"/>
    <property type="evidence" value="ECO:0007669"/>
    <property type="project" value="TreeGrafter"/>
</dbReference>
<feature type="region of interest" description="Disordered" evidence="10">
    <location>
        <begin position="225"/>
        <end position="265"/>
    </location>
</feature>
<keyword evidence="14" id="KW-1185">Reference proteome</keyword>
<evidence type="ECO:0000313" key="14">
    <source>
        <dbReference type="Proteomes" id="UP001374579"/>
    </source>
</evidence>
<keyword evidence="7 9" id="KW-0675">Receptor</keyword>
<evidence type="ECO:0000256" key="5">
    <source>
        <dbReference type="ARBA" id="ARBA00023125"/>
    </source>
</evidence>